<dbReference type="GO" id="GO:0003697">
    <property type="term" value="F:single-stranded DNA binding"/>
    <property type="evidence" value="ECO:0007669"/>
    <property type="project" value="InterPro"/>
</dbReference>
<protein>
    <recommendedName>
        <fullName evidence="3">Mitochondrial genome maintenance protein MGM101</fullName>
    </recommendedName>
</protein>
<keyword evidence="8" id="KW-0234">DNA repair</keyword>
<proteinExistence type="inferred from homology"/>
<keyword evidence="5" id="KW-0809">Transit peptide</keyword>
<dbReference type="GeneID" id="5856310"/>
<dbReference type="OrthoDB" id="17164at2759"/>
<evidence type="ECO:0000256" key="9">
    <source>
        <dbReference type="ARBA" id="ARBA00023271"/>
    </source>
</evidence>
<evidence type="ECO:0000256" key="3">
    <source>
        <dbReference type="ARBA" id="ARBA00013628"/>
    </source>
</evidence>
<keyword evidence="12" id="KW-1185">Reference proteome</keyword>
<keyword evidence="9" id="KW-1135">Mitochondrion nucleoid</keyword>
<evidence type="ECO:0000256" key="2">
    <source>
        <dbReference type="ARBA" id="ARBA00007053"/>
    </source>
</evidence>
<comment type="caution">
    <text evidence="11">The sequence shown here is derived from an EMBL/GenBank/DDBJ whole genome shotgun (WGS) entry which is preliminary data.</text>
</comment>
<dbReference type="FunCoup" id="A8PWZ7">
    <property type="interactions" value="24"/>
</dbReference>
<feature type="region of interest" description="Disordered" evidence="10">
    <location>
        <begin position="32"/>
        <end position="84"/>
    </location>
</feature>
<dbReference type="EMBL" id="AAYY01000003">
    <property type="protein sequence ID" value="EDP44791.1"/>
    <property type="molecule type" value="Genomic_DNA"/>
</dbReference>
<comment type="subcellular location">
    <subcellularLocation>
        <location evidence="1">Mitochondrion matrix</location>
        <location evidence="1">Mitochondrion nucleoid</location>
    </subcellularLocation>
</comment>
<sequence length="276" mass="30610">MLARMSRRWIFPIIPQTRAASSYAQRPAASASSFADRMASATRTRAPAPSSSSSSATNSTSTAHSSAAIKKTEEESEINNKSSLDVRTPLGEAFPAVSEWHSGYQGIGLRPFPAQVAHVLCEPVDKNDVEIKPDGLLYLPEIKYRRILNRAFGPGGWGLAPQGEPEVSQGILSREWTLICLGRFVSTARGEQEFFKPTGIPTANEGAKSNALMRCCKDLGIASELWDPRFIRQFKAKHCVEVWCQTSDGKKKRYWRRKDDEPFQYPAKETGLVSRT</sequence>
<organism evidence="11 12">
    <name type="scientific">Malassezia globosa (strain ATCC MYA-4612 / CBS 7966)</name>
    <name type="common">Dandruff-associated fungus</name>
    <dbReference type="NCBI Taxonomy" id="425265"/>
    <lineage>
        <taxon>Eukaryota</taxon>
        <taxon>Fungi</taxon>
        <taxon>Dikarya</taxon>
        <taxon>Basidiomycota</taxon>
        <taxon>Ustilaginomycotina</taxon>
        <taxon>Malasseziomycetes</taxon>
        <taxon>Malasseziales</taxon>
        <taxon>Malasseziaceae</taxon>
        <taxon>Malassezia</taxon>
    </lineage>
</organism>
<evidence type="ECO:0000256" key="5">
    <source>
        <dbReference type="ARBA" id="ARBA00022946"/>
    </source>
</evidence>
<evidence type="ECO:0000256" key="4">
    <source>
        <dbReference type="ARBA" id="ARBA00022763"/>
    </source>
</evidence>
<keyword evidence="4" id="KW-0227">DNA damage</keyword>
<dbReference type="InterPro" id="IPR009446">
    <property type="entry name" value="Mgm101"/>
</dbReference>
<dbReference type="Proteomes" id="UP000008837">
    <property type="component" value="Unassembled WGS sequence"/>
</dbReference>
<evidence type="ECO:0000313" key="12">
    <source>
        <dbReference type="Proteomes" id="UP000008837"/>
    </source>
</evidence>
<evidence type="ECO:0000256" key="6">
    <source>
        <dbReference type="ARBA" id="ARBA00023125"/>
    </source>
</evidence>
<keyword evidence="6" id="KW-0238">DNA-binding</keyword>
<keyword evidence="7" id="KW-0496">Mitochondrion</keyword>
<dbReference type="InParanoid" id="A8PWZ7"/>
<dbReference type="STRING" id="425265.A8PWZ7"/>
<dbReference type="VEuPathDB" id="FungiDB:MGL_1273"/>
<feature type="compositionally biased region" description="Low complexity" evidence="10">
    <location>
        <begin position="39"/>
        <end position="68"/>
    </location>
</feature>
<dbReference type="RefSeq" id="XP_001732005.1">
    <property type="nucleotide sequence ID" value="XM_001731953.1"/>
</dbReference>
<gene>
    <name evidence="11" type="ORF">MGL_1273</name>
</gene>
<dbReference type="GO" id="GO:0036297">
    <property type="term" value="P:interstrand cross-link repair"/>
    <property type="evidence" value="ECO:0007669"/>
    <property type="project" value="TreeGrafter"/>
</dbReference>
<dbReference type="OMA" id="EIRYRRI"/>
<evidence type="ECO:0000313" key="11">
    <source>
        <dbReference type="EMBL" id="EDP44791.1"/>
    </source>
</evidence>
<dbReference type="GO" id="GO:0000262">
    <property type="term" value="C:mitochondrial chromosome"/>
    <property type="evidence" value="ECO:0007669"/>
    <property type="project" value="InterPro"/>
</dbReference>
<dbReference type="Pfam" id="PF06420">
    <property type="entry name" value="Mgm101p"/>
    <property type="match status" value="1"/>
</dbReference>
<dbReference type="PANTHER" id="PTHR31404:SF0">
    <property type="entry name" value="MITOCHONDRIAL GENOME MAINTENANCE PROTEIN MGM101"/>
    <property type="match status" value="1"/>
</dbReference>
<evidence type="ECO:0000256" key="10">
    <source>
        <dbReference type="SAM" id="MobiDB-lite"/>
    </source>
</evidence>
<accession>A8PWZ7</accession>
<evidence type="ECO:0000256" key="7">
    <source>
        <dbReference type="ARBA" id="ARBA00023128"/>
    </source>
</evidence>
<dbReference type="GO" id="GO:0000725">
    <property type="term" value="P:recombinational repair"/>
    <property type="evidence" value="ECO:0007669"/>
    <property type="project" value="TreeGrafter"/>
</dbReference>
<evidence type="ECO:0000256" key="8">
    <source>
        <dbReference type="ARBA" id="ARBA00023204"/>
    </source>
</evidence>
<evidence type="ECO:0000256" key="1">
    <source>
        <dbReference type="ARBA" id="ARBA00004436"/>
    </source>
</evidence>
<comment type="similarity">
    <text evidence="2">Belongs to the MGM101 family.</text>
</comment>
<dbReference type="PANTHER" id="PTHR31404">
    <property type="entry name" value="MITOCHONDRIAL GENOME MAINTENANCE PROTEIN MGM101"/>
    <property type="match status" value="1"/>
</dbReference>
<reference evidence="11 12" key="1">
    <citation type="journal article" date="2007" name="Proc. Natl. Acad. Sci. U.S.A.">
        <title>Dandruff-associated Malassezia genomes reveal convergent and divergent virulence traits shared with plant and human fungal pathogens.</title>
        <authorList>
            <person name="Xu J."/>
            <person name="Saunders C.W."/>
            <person name="Hu P."/>
            <person name="Grant R.A."/>
            <person name="Boekhout T."/>
            <person name="Kuramae E.E."/>
            <person name="Kronstad J.W."/>
            <person name="Deangelis Y.M."/>
            <person name="Reeder N.L."/>
            <person name="Johnstone K.R."/>
            <person name="Leland M."/>
            <person name="Fieno A.M."/>
            <person name="Begley W.M."/>
            <person name="Sun Y."/>
            <person name="Lacey M.P."/>
            <person name="Chaudhary T."/>
            <person name="Keough T."/>
            <person name="Chu L."/>
            <person name="Sears R."/>
            <person name="Yuan B."/>
            <person name="Dawson T.L.Jr."/>
        </authorList>
    </citation>
    <scope>NUCLEOTIDE SEQUENCE [LARGE SCALE GENOMIC DNA]</scope>
    <source>
        <strain evidence="12">ATCC MYA-4612 / CBS 7966</strain>
    </source>
</reference>
<dbReference type="AlphaFoldDB" id="A8PWZ7"/>
<name>A8PWZ7_MALGO</name>
<dbReference type="KEGG" id="mgl:MGL_1273"/>